<keyword evidence="3" id="KW-1185">Reference proteome</keyword>
<evidence type="ECO:0000259" key="1">
    <source>
        <dbReference type="Pfam" id="PF13443"/>
    </source>
</evidence>
<evidence type="ECO:0000313" key="2">
    <source>
        <dbReference type="EMBL" id="MEQ2564488.1"/>
    </source>
</evidence>
<dbReference type="EMBL" id="JBBMFJ010000048">
    <property type="protein sequence ID" value="MEQ2564488.1"/>
    <property type="molecule type" value="Genomic_DNA"/>
</dbReference>
<dbReference type="Proteomes" id="UP001437460">
    <property type="component" value="Unassembled WGS sequence"/>
</dbReference>
<gene>
    <name evidence="2" type="ORF">WMO41_15175</name>
</gene>
<feature type="domain" description="HTH cro/C1-type" evidence="1">
    <location>
        <begin position="13"/>
        <end position="66"/>
    </location>
</feature>
<evidence type="ECO:0000313" key="3">
    <source>
        <dbReference type="Proteomes" id="UP001437460"/>
    </source>
</evidence>
<name>A0ABV1HR82_9FIRM</name>
<proteinExistence type="predicted"/>
<organism evidence="2 3">
    <name type="scientific">Ventrimonas faecis</name>
    <dbReference type="NCBI Taxonomy" id="3133170"/>
    <lineage>
        <taxon>Bacteria</taxon>
        <taxon>Bacillati</taxon>
        <taxon>Bacillota</taxon>
        <taxon>Clostridia</taxon>
        <taxon>Lachnospirales</taxon>
        <taxon>Lachnospiraceae</taxon>
        <taxon>Ventrimonas</taxon>
    </lineage>
</organism>
<dbReference type="InterPro" id="IPR001387">
    <property type="entry name" value="Cro/C1-type_HTH"/>
</dbReference>
<sequence length="78" mass="8767">MTIKCKIDILGALKEAGYSSHRLRNEKLIGESAIQAFRKGRIQGIRTLDVVCGLLQVQPGDILEYVYGEDDHVNDKEH</sequence>
<protein>
    <submittedName>
        <fullName evidence="2">Helix-turn-helix domain-containing protein</fullName>
    </submittedName>
</protein>
<reference evidence="2 3" key="1">
    <citation type="submission" date="2024-03" db="EMBL/GenBank/DDBJ databases">
        <title>Human intestinal bacterial collection.</title>
        <authorList>
            <person name="Pauvert C."/>
            <person name="Hitch T.C.A."/>
            <person name="Clavel T."/>
        </authorList>
    </citation>
    <scope>NUCLEOTIDE SEQUENCE [LARGE SCALE GENOMIC DNA]</scope>
    <source>
        <strain evidence="2 3">CLA-AP-H27</strain>
    </source>
</reference>
<dbReference type="RefSeq" id="WP_349230477.1">
    <property type="nucleotide sequence ID" value="NZ_JBBMFJ010000048.1"/>
</dbReference>
<dbReference type="Pfam" id="PF13443">
    <property type="entry name" value="HTH_26"/>
    <property type="match status" value="1"/>
</dbReference>
<comment type="caution">
    <text evidence="2">The sequence shown here is derived from an EMBL/GenBank/DDBJ whole genome shotgun (WGS) entry which is preliminary data.</text>
</comment>
<accession>A0ABV1HR82</accession>